<evidence type="ECO:0000313" key="2">
    <source>
        <dbReference type="EMBL" id="GMF60669.1"/>
    </source>
</evidence>
<evidence type="ECO:0000313" key="3">
    <source>
        <dbReference type="Proteomes" id="UP001165121"/>
    </source>
</evidence>
<proteinExistence type="predicted"/>
<accession>A0A9W6YCX6</accession>
<reference evidence="2" key="1">
    <citation type="submission" date="2023-04" db="EMBL/GenBank/DDBJ databases">
        <title>Phytophthora fragariaefolia NBRC 109709.</title>
        <authorList>
            <person name="Ichikawa N."/>
            <person name="Sato H."/>
            <person name="Tonouchi N."/>
        </authorList>
    </citation>
    <scope>NUCLEOTIDE SEQUENCE</scope>
    <source>
        <strain evidence="2">NBRC 109709</strain>
    </source>
</reference>
<comment type="caution">
    <text evidence="2">The sequence shown here is derived from an EMBL/GenBank/DDBJ whole genome shotgun (WGS) entry which is preliminary data.</text>
</comment>
<feature type="region of interest" description="Disordered" evidence="1">
    <location>
        <begin position="1"/>
        <end position="23"/>
    </location>
</feature>
<dbReference type="EMBL" id="BSXT01005497">
    <property type="protein sequence ID" value="GMF60669.1"/>
    <property type="molecule type" value="Genomic_DNA"/>
</dbReference>
<evidence type="ECO:0000256" key="1">
    <source>
        <dbReference type="SAM" id="MobiDB-lite"/>
    </source>
</evidence>
<name>A0A9W6YCX6_9STRA</name>
<dbReference type="Proteomes" id="UP001165121">
    <property type="component" value="Unassembled WGS sequence"/>
</dbReference>
<sequence length="212" mass="23826">MSRGTAAVSEANWNSWHSKQTKEQRVILPIQTKPEVHARTFSRGMNDDSTMMPPSGCFVWKPEKYETAPPWLNPPTTMREREIPAAICNAHQHELDVRHVLGHTAERARPAVRRVPESVEEKDDGTGAVAVEDDGVLRVDDHLGAANTGEKEQIEECAEEAHCQVQSSTVAAPRRDFAKLFASQRYLRDDANLGTSQSQPTRDVSRCDYWLH</sequence>
<gene>
    <name evidence="2" type="ORF">Pfra01_002633700</name>
</gene>
<keyword evidence="3" id="KW-1185">Reference proteome</keyword>
<organism evidence="2 3">
    <name type="scientific">Phytophthora fragariaefolia</name>
    <dbReference type="NCBI Taxonomy" id="1490495"/>
    <lineage>
        <taxon>Eukaryota</taxon>
        <taxon>Sar</taxon>
        <taxon>Stramenopiles</taxon>
        <taxon>Oomycota</taxon>
        <taxon>Peronosporomycetes</taxon>
        <taxon>Peronosporales</taxon>
        <taxon>Peronosporaceae</taxon>
        <taxon>Phytophthora</taxon>
    </lineage>
</organism>
<dbReference type="AlphaFoldDB" id="A0A9W6YCX6"/>
<protein>
    <submittedName>
        <fullName evidence="2">Unnamed protein product</fullName>
    </submittedName>
</protein>